<gene>
    <name evidence="1" type="ORF">LY28_00042</name>
</gene>
<dbReference type="Proteomes" id="UP000248132">
    <property type="component" value="Unassembled WGS sequence"/>
</dbReference>
<keyword evidence="2" id="KW-1185">Reference proteome</keyword>
<proteinExistence type="predicted"/>
<sequence length="49" mass="5500">MTNCAAIGYMILAAKPILSNDQIEKIAAEMDYLMDIVTDQQAEIEYAEF</sequence>
<comment type="caution">
    <text evidence="1">The sequence shown here is derived from an EMBL/GenBank/DDBJ whole genome shotgun (WGS) entry which is preliminary data.</text>
</comment>
<protein>
    <submittedName>
        <fullName evidence="1">Uncharacterized protein</fullName>
    </submittedName>
</protein>
<dbReference type="RefSeq" id="WP_165835442.1">
    <property type="nucleotide sequence ID" value="NZ_QKMR01000001.1"/>
</dbReference>
<evidence type="ECO:0000313" key="1">
    <source>
        <dbReference type="EMBL" id="PYG90162.1"/>
    </source>
</evidence>
<evidence type="ECO:0000313" key="2">
    <source>
        <dbReference type="Proteomes" id="UP000248132"/>
    </source>
</evidence>
<dbReference type="AlphaFoldDB" id="A0A318YC12"/>
<reference evidence="1 2" key="1">
    <citation type="submission" date="2018-06" db="EMBL/GenBank/DDBJ databases">
        <title>Genomic Encyclopedia of Type Strains, Phase I: the one thousand microbial genomes (KMG-I) project.</title>
        <authorList>
            <person name="Kyrpides N."/>
        </authorList>
    </citation>
    <scope>NUCLEOTIDE SEQUENCE [LARGE SCALE GENOMIC DNA]</scope>
    <source>
        <strain evidence="1 2">DSM 19573</strain>
    </source>
</reference>
<organism evidence="1 2">
    <name type="scientific">Ruminiclostridium sufflavum DSM 19573</name>
    <dbReference type="NCBI Taxonomy" id="1121337"/>
    <lineage>
        <taxon>Bacteria</taxon>
        <taxon>Bacillati</taxon>
        <taxon>Bacillota</taxon>
        <taxon>Clostridia</taxon>
        <taxon>Eubacteriales</taxon>
        <taxon>Oscillospiraceae</taxon>
        <taxon>Ruminiclostridium</taxon>
    </lineage>
</organism>
<name>A0A318YC12_9FIRM</name>
<accession>A0A318YC12</accession>
<dbReference type="EMBL" id="QKMR01000001">
    <property type="protein sequence ID" value="PYG90162.1"/>
    <property type="molecule type" value="Genomic_DNA"/>
</dbReference>